<sequence>MPLDRAETYRYLLSILYSALAHSYPQLLKFLLAIARFQITLWQPCGECLLPLPRPYRKKKKEKRIARKVRKATEWSRMTVPVVSDALFSAVERSFCEIVKPKPSDCHVSLP</sequence>
<dbReference type="Proteomes" id="UP000887013">
    <property type="component" value="Unassembled WGS sequence"/>
</dbReference>
<evidence type="ECO:0000313" key="2">
    <source>
        <dbReference type="Proteomes" id="UP000887013"/>
    </source>
</evidence>
<keyword evidence="2" id="KW-1185">Reference proteome</keyword>
<gene>
    <name evidence="1" type="ORF">NPIL_442571</name>
</gene>
<organism evidence="1 2">
    <name type="scientific">Nephila pilipes</name>
    <name type="common">Giant wood spider</name>
    <name type="synonym">Nephila maculata</name>
    <dbReference type="NCBI Taxonomy" id="299642"/>
    <lineage>
        <taxon>Eukaryota</taxon>
        <taxon>Metazoa</taxon>
        <taxon>Ecdysozoa</taxon>
        <taxon>Arthropoda</taxon>
        <taxon>Chelicerata</taxon>
        <taxon>Arachnida</taxon>
        <taxon>Araneae</taxon>
        <taxon>Araneomorphae</taxon>
        <taxon>Entelegynae</taxon>
        <taxon>Araneoidea</taxon>
        <taxon>Nephilidae</taxon>
        <taxon>Nephila</taxon>
    </lineage>
</organism>
<name>A0A8X6I7H3_NEPPI</name>
<protein>
    <submittedName>
        <fullName evidence="1">Uncharacterized protein</fullName>
    </submittedName>
</protein>
<evidence type="ECO:0000313" key="1">
    <source>
        <dbReference type="EMBL" id="GFS34285.1"/>
    </source>
</evidence>
<dbReference type="EMBL" id="BMAW01088365">
    <property type="protein sequence ID" value="GFS34285.1"/>
    <property type="molecule type" value="Genomic_DNA"/>
</dbReference>
<accession>A0A8X6I7H3</accession>
<reference evidence="1" key="1">
    <citation type="submission" date="2020-08" db="EMBL/GenBank/DDBJ databases">
        <title>Multicomponent nature underlies the extraordinary mechanical properties of spider dragline silk.</title>
        <authorList>
            <person name="Kono N."/>
            <person name="Nakamura H."/>
            <person name="Mori M."/>
            <person name="Yoshida Y."/>
            <person name="Ohtoshi R."/>
            <person name="Malay A.D."/>
            <person name="Moran D.A.P."/>
            <person name="Tomita M."/>
            <person name="Numata K."/>
            <person name="Arakawa K."/>
        </authorList>
    </citation>
    <scope>NUCLEOTIDE SEQUENCE</scope>
</reference>
<proteinExistence type="predicted"/>
<dbReference type="AlphaFoldDB" id="A0A8X6I7H3"/>
<comment type="caution">
    <text evidence="1">The sequence shown here is derived from an EMBL/GenBank/DDBJ whole genome shotgun (WGS) entry which is preliminary data.</text>
</comment>